<accession>A0A2R8BU81</accession>
<reference evidence="2 3" key="1">
    <citation type="submission" date="2018-03" db="EMBL/GenBank/DDBJ databases">
        <authorList>
            <person name="Keele B.F."/>
        </authorList>
    </citation>
    <scope>NUCLEOTIDE SEQUENCE [LARGE SCALE GENOMIC DNA]</scope>
    <source>
        <strain evidence="2 3">CECT 8504</strain>
    </source>
</reference>
<evidence type="ECO:0000313" key="2">
    <source>
        <dbReference type="EMBL" id="SPJ23646.1"/>
    </source>
</evidence>
<keyword evidence="3" id="KW-1185">Reference proteome</keyword>
<proteinExistence type="predicted"/>
<keyword evidence="1" id="KW-0732">Signal</keyword>
<dbReference type="AlphaFoldDB" id="A0A2R8BU81"/>
<dbReference type="PROSITE" id="PS51257">
    <property type="entry name" value="PROKAR_LIPOPROTEIN"/>
    <property type="match status" value="1"/>
</dbReference>
<dbReference type="EMBL" id="ONZF01000002">
    <property type="protein sequence ID" value="SPJ23646.1"/>
    <property type="molecule type" value="Genomic_DNA"/>
</dbReference>
<feature type="signal peptide" evidence="1">
    <location>
        <begin position="1"/>
        <end position="28"/>
    </location>
</feature>
<evidence type="ECO:0008006" key="4">
    <source>
        <dbReference type="Google" id="ProtNLM"/>
    </source>
</evidence>
<dbReference type="Proteomes" id="UP000244912">
    <property type="component" value="Unassembled WGS sequence"/>
</dbReference>
<gene>
    <name evidence="2" type="ORF">PAA8504_01459</name>
</gene>
<organism evidence="2 3">
    <name type="scientific">Palleronia abyssalis</name>
    <dbReference type="NCBI Taxonomy" id="1501240"/>
    <lineage>
        <taxon>Bacteria</taxon>
        <taxon>Pseudomonadati</taxon>
        <taxon>Pseudomonadota</taxon>
        <taxon>Alphaproteobacteria</taxon>
        <taxon>Rhodobacterales</taxon>
        <taxon>Roseobacteraceae</taxon>
        <taxon>Palleronia</taxon>
    </lineage>
</organism>
<dbReference type="OrthoDB" id="8686772at2"/>
<dbReference type="RefSeq" id="WP_108893458.1">
    <property type="nucleotide sequence ID" value="NZ_ONZF01000002.1"/>
</dbReference>
<name>A0A2R8BU81_9RHOB</name>
<feature type="chain" id="PRO_5015321919" description="DUF4157 domain-containing protein" evidence="1">
    <location>
        <begin position="29"/>
        <end position="226"/>
    </location>
</feature>
<evidence type="ECO:0000313" key="3">
    <source>
        <dbReference type="Proteomes" id="UP000244912"/>
    </source>
</evidence>
<sequence length="226" mass="25732">MRRLLPLLLLLLSACAARPLTQAERAFAATVHGPTLDVTRVRIVGRNPLYQFRQIRDPRPPLTCRERIRPPEIGPIETRVAATVLFNRAFFARPFYLDDYMAEYPQAMNLYDAMLLAHELTHVWQWQNRARTGYSPFKAAGEHGPGIDPYLFDLPEDAVFSDFGYEQQGGLVEEFVCCRTLDPEGPRTKRLYNLLNPVFPGIARYTAVPIGNTTVRVYPPDEGHIC</sequence>
<protein>
    <recommendedName>
        <fullName evidence="4">DUF4157 domain-containing protein</fullName>
    </recommendedName>
</protein>
<evidence type="ECO:0000256" key="1">
    <source>
        <dbReference type="SAM" id="SignalP"/>
    </source>
</evidence>